<name>A0ACC1KRQ5_9FUNG</name>
<evidence type="ECO:0000313" key="2">
    <source>
        <dbReference type="Proteomes" id="UP001140087"/>
    </source>
</evidence>
<comment type="caution">
    <text evidence="1">The sequence shown here is derived from an EMBL/GenBank/DDBJ whole genome shotgun (WGS) entry which is preliminary data.</text>
</comment>
<keyword evidence="2" id="KW-1185">Reference proteome</keyword>
<evidence type="ECO:0000313" key="1">
    <source>
        <dbReference type="EMBL" id="KAJ2793755.1"/>
    </source>
</evidence>
<proteinExistence type="predicted"/>
<protein>
    <submittedName>
        <fullName evidence="1">Uncharacterized protein</fullName>
    </submittedName>
</protein>
<dbReference type="Proteomes" id="UP001140087">
    <property type="component" value="Unassembled WGS sequence"/>
</dbReference>
<dbReference type="EMBL" id="JANBUN010002758">
    <property type="protein sequence ID" value="KAJ2793755.1"/>
    <property type="molecule type" value="Genomic_DNA"/>
</dbReference>
<organism evidence="1 2">
    <name type="scientific">Coemansia helicoidea</name>
    <dbReference type="NCBI Taxonomy" id="1286919"/>
    <lineage>
        <taxon>Eukaryota</taxon>
        <taxon>Fungi</taxon>
        <taxon>Fungi incertae sedis</taxon>
        <taxon>Zoopagomycota</taxon>
        <taxon>Kickxellomycotina</taxon>
        <taxon>Kickxellomycetes</taxon>
        <taxon>Kickxellales</taxon>
        <taxon>Kickxellaceae</taxon>
        <taxon>Coemansia</taxon>
    </lineage>
</organism>
<reference evidence="1" key="1">
    <citation type="submission" date="2022-07" db="EMBL/GenBank/DDBJ databases">
        <title>Phylogenomic reconstructions and comparative analyses of Kickxellomycotina fungi.</title>
        <authorList>
            <person name="Reynolds N.K."/>
            <person name="Stajich J.E."/>
            <person name="Barry K."/>
            <person name="Grigoriev I.V."/>
            <person name="Crous P."/>
            <person name="Smith M.E."/>
        </authorList>
    </citation>
    <scope>NUCLEOTIDE SEQUENCE</scope>
    <source>
        <strain evidence="1">BCRC 34780</strain>
    </source>
</reference>
<accession>A0ACC1KRQ5</accession>
<sequence length="79" mass="8548">MDAGRRSGGHALSGGVLAFLVFTALVCVAAVAWCFFTTCLGPQVLGWIRHQQQRRRQASRRRGGWTPLPLDQQDAPAGA</sequence>
<gene>
    <name evidence="1" type="ORF">H4R21_005769</name>
</gene>